<keyword evidence="2" id="KW-0732">Signal</keyword>
<organism evidence="4 5">
    <name type="scientific">Symmachiella dynata</name>
    <dbReference type="NCBI Taxonomy" id="2527995"/>
    <lineage>
        <taxon>Bacteria</taxon>
        <taxon>Pseudomonadati</taxon>
        <taxon>Planctomycetota</taxon>
        <taxon>Planctomycetia</taxon>
        <taxon>Planctomycetales</taxon>
        <taxon>Planctomycetaceae</taxon>
        <taxon>Symmachiella</taxon>
    </lineage>
</organism>
<feature type="domain" description="Sialate O-acetylesterase" evidence="3">
    <location>
        <begin position="26"/>
        <end position="238"/>
    </location>
</feature>
<dbReference type="SUPFAM" id="SSF52266">
    <property type="entry name" value="SGNH hydrolase"/>
    <property type="match status" value="1"/>
</dbReference>
<feature type="signal peptide" evidence="2">
    <location>
        <begin position="1"/>
        <end position="21"/>
    </location>
</feature>
<keyword evidence="5" id="KW-1185">Reference proteome</keyword>
<dbReference type="Proteomes" id="UP000319383">
    <property type="component" value="Chromosome"/>
</dbReference>
<feature type="chain" id="PRO_5021777819" description="Sialate O-acetylesterase domain-containing protein" evidence="2">
    <location>
        <begin position="22"/>
        <end position="365"/>
    </location>
</feature>
<name>A0A517ZY66_9PLAN</name>
<gene>
    <name evidence="4" type="ORF">Mal52_59520</name>
</gene>
<accession>A0A517ZY66</accession>
<evidence type="ECO:0000259" key="3">
    <source>
        <dbReference type="Pfam" id="PF03629"/>
    </source>
</evidence>
<dbReference type="InterPro" id="IPR036514">
    <property type="entry name" value="SGNH_hydro_sf"/>
</dbReference>
<evidence type="ECO:0000313" key="5">
    <source>
        <dbReference type="Proteomes" id="UP000319383"/>
    </source>
</evidence>
<protein>
    <recommendedName>
        <fullName evidence="3">Sialate O-acetylesterase domain-containing protein</fullName>
    </recommendedName>
</protein>
<evidence type="ECO:0000256" key="2">
    <source>
        <dbReference type="SAM" id="SignalP"/>
    </source>
</evidence>
<sequence precursor="true">MHRLRYLLCLTSVLISVKANADDNPQLWILSGQSNACGRAKLPGPAPDERVTMFDPKTGEFVVAQDPLPGMGTTGTGPWVATAQAVAPLAGDITMLGYANGGKPISFWHPGKPGYVGLMPCIKRAGQGAGVFLWYQGENNSAPGTSGAQYVKELQEHFARVRKAADNPEMLVVVVQLGPATKPGNSGFMTLREAQRQYVADDPRAILVPALGRTLKDTVHLDNAGYRELGGEIGRALLRHRFGKTDIAWPGPVLDAAVIAEDRKSIVAHFAEVEELAGCDAADFALIDEEGTVRCTMATPGKTTVTLIPERVVRLPARLIYAFGQNPKASLVDEAGNRAPAVQIPVTTGEAPEDVPTAAANGAGK</sequence>
<keyword evidence="1" id="KW-0378">Hydrolase</keyword>
<dbReference type="KEGG" id="sdyn:Mal52_59520"/>
<dbReference type="EMBL" id="CP036276">
    <property type="protein sequence ID" value="QDU47421.1"/>
    <property type="molecule type" value="Genomic_DNA"/>
</dbReference>
<dbReference type="PANTHER" id="PTHR31988:SF19">
    <property type="entry name" value="9-O-ACETYL-N-ACETYLNEURAMINIC ACID DEACETYLASE-RELATED"/>
    <property type="match status" value="1"/>
</dbReference>
<dbReference type="InterPro" id="IPR052940">
    <property type="entry name" value="Carb_Esterase_6"/>
</dbReference>
<evidence type="ECO:0000313" key="4">
    <source>
        <dbReference type="EMBL" id="QDU47421.1"/>
    </source>
</evidence>
<dbReference type="GO" id="GO:0016788">
    <property type="term" value="F:hydrolase activity, acting on ester bonds"/>
    <property type="evidence" value="ECO:0007669"/>
    <property type="project" value="UniProtKB-ARBA"/>
</dbReference>
<dbReference type="RefSeq" id="WP_197534529.1">
    <property type="nucleotide sequence ID" value="NZ_CP036276.1"/>
</dbReference>
<dbReference type="PANTHER" id="PTHR31988">
    <property type="entry name" value="ESTERASE, PUTATIVE (DUF303)-RELATED"/>
    <property type="match status" value="1"/>
</dbReference>
<dbReference type="Pfam" id="PF03629">
    <property type="entry name" value="SASA"/>
    <property type="match status" value="1"/>
</dbReference>
<evidence type="ECO:0000256" key="1">
    <source>
        <dbReference type="ARBA" id="ARBA00022801"/>
    </source>
</evidence>
<dbReference type="Gene3D" id="3.40.50.1110">
    <property type="entry name" value="SGNH hydrolase"/>
    <property type="match status" value="1"/>
</dbReference>
<dbReference type="InterPro" id="IPR005181">
    <property type="entry name" value="SASA"/>
</dbReference>
<reference evidence="4 5" key="1">
    <citation type="submission" date="2019-02" db="EMBL/GenBank/DDBJ databases">
        <title>Deep-cultivation of Planctomycetes and their phenomic and genomic characterization uncovers novel biology.</title>
        <authorList>
            <person name="Wiegand S."/>
            <person name="Jogler M."/>
            <person name="Boedeker C."/>
            <person name="Pinto D."/>
            <person name="Vollmers J."/>
            <person name="Rivas-Marin E."/>
            <person name="Kohn T."/>
            <person name="Peeters S.H."/>
            <person name="Heuer A."/>
            <person name="Rast P."/>
            <person name="Oberbeckmann S."/>
            <person name="Bunk B."/>
            <person name="Jeske O."/>
            <person name="Meyerdierks A."/>
            <person name="Storesund J.E."/>
            <person name="Kallscheuer N."/>
            <person name="Luecker S."/>
            <person name="Lage O.M."/>
            <person name="Pohl T."/>
            <person name="Merkel B.J."/>
            <person name="Hornburger P."/>
            <person name="Mueller R.-W."/>
            <person name="Bruemmer F."/>
            <person name="Labrenz M."/>
            <person name="Spormann A.M."/>
            <person name="Op den Camp H."/>
            <person name="Overmann J."/>
            <person name="Amann R."/>
            <person name="Jetten M.S.M."/>
            <person name="Mascher T."/>
            <person name="Medema M.H."/>
            <person name="Devos D.P."/>
            <person name="Kaster A.-K."/>
            <person name="Ovreas L."/>
            <person name="Rohde M."/>
            <person name="Galperin M.Y."/>
            <person name="Jogler C."/>
        </authorList>
    </citation>
    <scope>NUCLEOTIDE SEQUENCE [LARGE SCALE GENOMIC DNA]</scope>
    <source>
        <strain evidence="4 5">Mal52</strain>
    </source>
</reference>
<dbReference type="AlphaFoldDB" id="A0A517ZY66"/>
<proteinExistence type="predicted"/>